<keyword evidence="1" id="KW-1185">Reference proteome</keyword>
<organism evidence="1 2">
    <name type="scientific">Ditylenchus dipsaci</name>
    <dbReference type="NCBI Taxonomy" id="166011"/>
    <lineage>
        <taxon>Eukaryota</taxon>
        <taxon>Metazoa</taxon>
        <taxon>Ecdysozoa</taxon>
        <taxon>Nematoda</taxon>
        <taxon>Chromadorea</taxon>
        <taxon>Rhabditida</taxon>
        <taxon>Tylenchina</taxon>
        <taxon>Tylenchomorpha</taxon>
        <taxon>Sphaerularioidea</taxon>
        <taxon>Anguinidae</taxon>
        <taxon>Anguininae</taxon>
        <taxon>Ditylenchus</taxon>
    </lineage>
</organism>
<evidence type="ECO:0000313" key="2">
    <source>
        <dbReference type="WBParaSite" id="jg8168"/>
    </source>
</evidence>
<evidence type="ECO:0000313" key="1">
    <source>
        <dbReference type="Proteomes" id="UP000887574"/>
    </source>
</evidence>
<dbReference type="AlphaFoldDB" id="A0A915ENM4"/>
<protein>
    <submittedName>
        <fullName evidence="2">Uncharacterized protein</fullName>
    </submittedName>
</protein>
<reference evidence="2" key="1">
    <citation type="submission" date="2022-11" db="UniProtKB">
        <authorList>
            <consortium name="WormBaseParasite"/>
        </authorList>
    </citation>
    <scope>IDENTIFICATION</scope>
</reference>
<sequence>MEDLLQENGEMAGALGAKTQMEKIQAIVHSVNKMFEESEAMAATVISVAVSNDHCTDDQGKKVTDTLNSLPGQSTRWTSTGIRMDSGLKKDLQEDSRLLGSHCSICVDLVCCLFLVGVE</sequence>
<accession>A0A915ENM4</accession>
<dbReference type="Proteomes" id="UP000887574">
    <property type="component" value="Unplaced"/>
</dbReference>
<name>A0A915ENM4_9BILA</name>
<dbReference type="WBParaSite" id="jg8168">
    <property type="protein sequence ID" value="jg8168"/>
    <property type="gene ID" value="jg8168"/>
</dbReference>
<proteinExistence type="predicted"/>